<dbReference type="Pfam" id="PF00078">
    <property type="entry name" value="RVT_1"/>
    <property type="match status" value="1"/>
</dbReference>
<evidence type="ECO:0000313" key="6">
    <source>
        <dbReference type="EMBL" id="ASW04195.1"/>
    </source>
</evidence>
<dbReference type="PANTHER" id="PTHR34047">
    <property type="entry name" value="NUCLEAR INTRON MATURASE 1, MITOCHONDRIAL-RELATED"/>
    <property type="match status" value="1"/>
</dbReference>
<dbReference type="EMBL" id="CP022993">
    <property type="protein sequence ID" value="ASW04136.1"/>
    <property type="molecule type" value="Genomic_DNA"/>
</dbReference>
<keyword evidence="7" id="KW-1185">Reference proteome</keyword>
<dbReference type="InterPro" id="IPR013597">
    <property type="entry name" value="Mat_intron_G2"/>
</dbReference>
<keyword evidence="4" id="KW-0548">Nucleotidyltransferase</keyword>
<evidence type="ECO:0000313" key="4">
    <source>
        <dbReference type="EMBL" id="ASW04136.1"/>
    </source>
</evidence>
<dbReference type="GO" id="GO:0003964">
    <property type="term" value="F:RNA-directed DNA polymerase activity"/>
    <property type="evidence" value="ECO:0007669"/>
    <property type="project" value="UniProtKB-KW"/>
</dbReference>
<dbReference type="PROSITE" id="PS50878">
    <property type="entry name" value="RT_POL"/>
    <property type="match status" value="1"/>
</dbReference>
<dbReference type="EMBL" id="CP022993">
    <property type="protein sequence ID" value="ASW04194.1"/>
    <property type="molecule type" value="Genomic_DNA"/>
</dbReference>
<dbReference type="NCBIfam" id="TIGR04416">
    <property type="entry name" value="group_II_RT_mat"/>
    <property type="match status" value="1"/>
</dbReference>
<evidence type="ECO:0000313" key="5">
    <source>
        <dbReference type="EMBL" id="ASW04194.1"/>
    </source>
</evidence>
<keyword evidence="4" id="KW-0808">Transferase</keyword>
<dbReference type="EMBL" id="CP022993">
    <property type="protein sequence ID" value="ASW04195.1"/>
    <property type="molecule type" value="Genomic_DNA"/>
</dbReference>
<dbReference type="KEGG" id="parb:CJU94_38880"/>
<accession>A0A248VYL1</accession>
<dbReference type="EMBL" id="CP022993">
    <property type="protein sequence ID" value="ASW04133.1"/>
    <property type="molecule type" value="Genomic_DNA"/>
</dbReference>
<dbReference type="Gene3D" id="3.30.70.270">
    <property type="match status" value="1"/>
</dbReference>
<evidence type="ECO:0000313" key="3">
    <source>
        <dbReference type="EMBL" id="ASW04133.1"/>
    </source>
</evidence>
<comment type="similarity">
    <text evidence="1">Belongs to the bacterial reverse transcriptase family.</text>
</comment>
<geneLocation type="plasmid" evidence="4 7">
    <name>pBN3</name>
</geneLocation>
<dbReference type="KEGG" id="parb:CJU94_38900"/>
<dbReference type="PANTHER" id="PTHR34047:SF8">
    <property type="entry name" value="PROTEIN YKFC"/>
    <property type="match status" value="1"/>
</dbReference>
<proteinExistence type="inferred from homology"/>
<dbReference type="Proteomes" id="UP000215158">
    <property type="component" value="Plasmid pBN3"/>
</dbReference>
<dbReference type="InterPro" id="IPR043502">
    <property type="entry name" value="DNA/RNA_pol_sf"/>
</dbReference>
<dbReference type="InterPro" id="IPR051083">
    <property type="entry name" value="GrpII_Intron_Splice-Mob/Def"/>
</dbReference>
<protein>
    <submittedName>
        <fullName evidence="4">Group II intron reverse transcriptase/maturase</fullName>
    </submittedName>
</protein>
<evidence type="ECO:0000313" key="7">
    <source>
        <dbReference type="Proteomes" id="UP000215158"/>
    </source>
</evidence>
<dbReference type="KEGG" id="parb:CJU94_39280"/>
<dbReference type="AlphaFoldDB" id="A0A248VYL1"/>
<gene>
    <name evidence="4" type="primary">ltrA</name>
    <name evidence="3" type="ORF">CJU94_38880</name>
    <name evidence="4" type="ORF">CJU94_38900</name>
    <name evidence="5" type="ORF">CJU94_39280</name>
    <name evidence="6" type="ORF">CJU94_39285</name>
</gene>
<dbReference type="OrthoDB" id="8538592at2"/>
<dbReference type="InterPro" id="IPR043128">
    <property type="entry name" value="Rev_trsase/Diguanyl_cyclase"/>
</dbReference>
<dbReference type="KEGG" id="parb:CJU94_39285"/>
<evidence type="ECO:0000256" key="1">
    <source>
        <dbReference type="ARBA" id="ARBA00034120"/>
    </source>
</evidence>
<reference evidence="4 7" key="1">
    <citation type="submission" date="2017-08" db="EMBL/GenBank/DDBJ databases">
        <title>Identification and genetic characteristics of simultaneous BTEX- and naphthalene-degrading Paraburkholderia sp. BN5 isolated from petroleum-contaminated soil.</title>
        <authorList>
            <person name="Lee Y."/>
            <person name="Jeon C.O."/>
        </authorList>
    </citation>
    <scope>NUCLEOTIDE SEQUENCE [LARGE SCALE GENOMIC DNA]</scope>
    <source>
        <strain evidence="4 7">BN5</strain>
        <plasmid evidence="4 7">pBN3</plasmid>
    </source>
</reference>
<dbReference type="InterPro" id="IPR030931">
    <property type="entry name" value="Group_II_RT_mat"/>
</dbReference>
<organism evidence="4 7">
    <name type="scientific">Paraburkholderia aromaticivorans</name>
    <dbReference type="NCBI Taxonomy" id="2026199"/>
    <lineage>
        <taxon>Bacteria</taxon>
        <taxon>Pseudomonadati</taxon>
        <taxon>Pseudomonadota</taxon>
        <taxon>Betaproteobacteria</taxon>
        <taxon>Burkholderiales</taxon>
        <taxon>Burkholderiaceae</taxon>
        <taxon>Paraburkholderia</taxon>
    </lineage>
</organism>
<sequence length="445" mass="50424">MKIEASPVSETTRRDADALGSCVQRKFASASIWTDAMLAALRNGVKGGKWHSLIDKVFRLDTLALGWTQVEKNAGAAGVDRMSVKRFAQARDRYLAELAQALQDGSYRPQPVRRVYIPKGKGRRPLGIPAVKDRVVQAALKLVIEPIFEHEFEPRSYGFRPGLGCKDALREVDRHVKAGYCWVVDADLQSYFDSIPHSPLLARVAGRISDGRVLELIQYFLKQDIMEDMTRWTPTSGSPQGAVVSPLLANLYLHELDVEMRQVGLVMVRYADDAVVLCRTREEAEAALTRMRAWVDANGLTLHPDKTHVGDCRLEGHGFEFLGYRFEAGQRWVRKKSLMGLRDKIRALTKRNRGDSIEDIITSLNPLLRGWFGYFQQAHRYTFSSVDGFVRRRLRAILRRQLHRPGQGRCLRDHTRWPNAFFANLGLFTMSAALESARQSRCGNN</sequence>
<feature type="domain" description="Reverse transcriptase" evidence="2">
    <location>
        <begin position="96"/>
        <end position="326"/>
    </location>
</feature>
<dbReference type="CDD" id="cd01651">
    <property type="entry name" value="RT_G2_intron"/>
    <property type="match status" value="1"/>
</dbReference>
<name>A0A248VYL1_9BURK</name>
<dbReference type="RefSeq" id="WP_095423828.1">
    <property type="nucleotide sequence ID" value="NZ_CP022993.1"/>
</dbReference>
<dbReference type="Pfam" id="PF08388">
    <property type="entry name" value="GIIM"/>
    <property type="match status" value="1"/>
</dbReference>
<keyword evidence="4" id="KW-0614">Plasmid</keyword>
<evidence type="ECO:0000259" key="2">
    <source>
        <dbReference type="PROSITE" id="PS50878"/>
    </source>
</evidence>
<dbReference type="InterPro" id="IPR000477">
    <property type="entry name" value="RT_dom"/>
</dbReference>
<keyword evidence="4" id="KW-0695">RNA-directed DNA polymerase</keyword>
<dbReference type="SUPFAM" id="SSF56672">
    <property type="entry name" value="DNA/RNA polymerases"/>
    <property type="match status" value="1"/>
</dbReference>